<keyword evidence="3" id="KW-0804">Transcription</keyword>
<reference evidence="6" key="1">
    <citation type="submission" date="2021-02" db="EMBL/GenBank/DDBJ databases">
        <title>Infant gut strain persistence is associated with maternal origin, phylogeny, and functional potential including surface adhesion and iron acquisition.</title>
        <authorList>
            <person name="Lou Y.C."/>
        </authorList>
    </citation>
    <scope>NUCLEOTIDE SEQUENCE</scope>
    <source>
        <strain evidence="6">L2_039_000G1_dasL2_039_000G1_concoct_11</strain>
    </source>
</reference>
<dbReference type="PANTHER" id="PTHR30055:SF234">
    <property type="entry name" value="HTH-TYPE TRANSCRIPTIONAL REGULATOR BETI"/>
    <property type="match status" value="1"/>
</dbReference>
<dbReference type="AlphaFoldDB" id="A0A943UTE1"/>
<evidence type="ECO:0000256" key="3">
    <source>
        <dbReference type="ARBA" id="ARBA00023163"/>
    </source>
</evidence>
<sequence>MRDVRFGGRLRVCARRPAKAACVFQGEGKRVRFESAPLSHAAAEAYKKGRRLEGRAGDIMQAARGLFEAKGVAATTVKDIAAEAGITRELFYYYFAGKNGVVAAVLDDYVADIVESVAVWNETRTLGDMPAALRDCMATLRRTLYDASGPRPMIAVLEELGMRDAFDVRAVRETAEFLCRNVADEYERYHDVEIDLLFEMFCVMLFGLVGLLKIDPAVSDDTLMKVVEQTLRLDMGPLSDKVPCAASGTSA</sequence>
<dbReference type="Proteomes" id="UP000727506">
    <property type="component" value="Unassembled WGS sequence"/>
</dbReference>
<dbReference type="PANTHER" id="PTHR30055">
    <property type="entry name" value="HTH-TYPE TRANSCRIPTIONAL REGULATOR RUTR"/>
    <property type="match status" value="1"/>
</dbReference>
<evidence type="ECO:0000313" key="7">
    <source>
        <dbReference type="Proteomes" id="UP000727506"/>
    </source>
</evidence>
<evidence type="ECO:0000259" key="5">
    <source>
        <dbReference type="PROSITE" id="PS50977"/>
    </source>
</evidence>
<keyword evidence="2 4" id="KW-0238">DNA-binding</keyword>
<dbReference type="InterPro" id="IPR001647">
    <property type="entry name" value="HTH_TetR"/>
</dbReference>
<dbReference type="SUPFAM" id="SSF46689">
    <property type="entry name" value="Homeodomain-like"/>
    <property type="match status" value="1"/>
</dbReference>
<feature type="DNA-binding region" description="H-T-H motif" evidence="4">
    <location>
        <begin position="76"/>
        <end position="95"/>
    </location>
</feature>
<dbReference type="GO" id="GO:0003700">
    <property type="term" value="F:DNA-binding transcription factor activity"/>
    <property type="evidence" value="ECO:0007669"/>
    <property type="project" value="TreeGrafter"/>
</dbReference>
<dbReference type="GO" id="GO:0000976">
    <property type="term" value="F:transcription cis-regulatory region binding"/>
    <property type="evidence" value="ECO:0007669"/>
    <property type="project" value="TreeGrafter"/>
</dbReference>
<evidence type="ECO:0000313" key="6">
    <source>
        <dbReference type="EMBL" id="MBS6940526.1"/>
    </source>
</evidence>
<organism evidence="6 7">
    <name type="scientific">Slackia piriformis</name>
    <dbReference type="NCBI Taxonomy" id="626934"/>
    <lineage>
        <taxon>Bacteria</taxon>
        <taxon>Bacillati</taxon>
        <taxon>Actinomycetota</taxon>
        <taxon>Coriobacteriia</taxon>
        <taxon>Eggerthellales</taxon>
        <taxon>Eggerthellaceae</taxon>
        <taxon>Slackia</taxon>
    </lineage>
</organism>
<evidence type="ECO:0000256" key="4">
    <source>
        <dbReference type="PROSITE-ProRule" id="PRU00335"/>
    </source>
</evidence>
<evidence type="ECO:0000256" key="1">
    <source>
        <dbReference type="ARBA" id="ARBA00023015"/>
    </source>
</evidence>
<dbReference type="PROSITE" id="PS50977">
    <property type="entry name" value="HTH_TETR_2"/>
    <property type="match status" value="1"/>
</dbReference>
<accession>A0A943UTE1</accession>
<dbReference type="EMBL" id="JAGZSV010000039">
    <property type="protein sequence ID" value="MBS6940526.1"/>
    <property type="molecule type" value="Genomic_DNA"/>
</dbReference>
<proteinExistence type="predicted"/>
<dbReference type="Pfam" id="PF00440">
    <property type="entry name" value="TetR_N"/>
    <property type="match status" value="1"/>
</dbReference>
<comment type="caution">
    <text evidence="6">The sequence shown here is derived from an EMBL/GenBank/DDBJ whole genome shotgun (WGS) entry which is preliminary data.</text>
</comment>
<gene>
    <name evidence="6" type="ORF">KH142_03415</name>
</gene>
<dbReference type="InterPro" id="IPR009057">
    <property type="entry name" value="Homeodomain-like_sf"/>
</dbReference>
<protein>
    <submittedName>
        <fullName evidence="6">TetR/AcrR family transcriptional regulator</fullName>
    </submittedName>
</protein>
<dbReference type="InterPro" id="IPR050109">
    <property type="entry name" value="HTH-type_TetR-like_transc_reg"/>
</dbReference>
<dbReference type="PRINTS" id="PR00455">
    <property type="entry name" value="HTHTETR"/>
</dbReference>
<evidence type="ECO:0000256" key="2">
    <source>
        <dbReference type="ARBA" id="ARBA00023125"/>
    </source>
</evidence>
<name>A0A943UTE1_9ACTN</name>
<dbReference type="Gene3D" id="1.10.357.10">
    <property type="entry name" value="Tetracycline Repressor, domain 2"/>
    <property type="match status" value="1"/>
</dbReference>
<feature type="domain" description="HTH tetR-type" evidence="5">
    <location>
        <begin position="53"/>
        <end position="113"/>
    </location>
</feature>
<keyword evidence="1" id="KW-0805">Transcription regulation</keyword>